<dbReference type="GO" id="GO:0032222">
    <property type="term" value="P:regulation of synaptic transmission, cholinergic"/>
    <property type="evidence" value="ECO:0007669"/>
    <property type="project" value="InterPro"/>
</dbReference>
<sequence>MKRLAASIGVTVALFILIEYVSSQSATPVKGKILKCYQCNSFYDKGCADYFDNMTYPLIPCSEKATMCRKIIQEAFYDGRWDIRYIRQCAEKGEVGPDSGRWCKERLGTYGVRVKTCHCDDKDGCNGAASWTLNHTLVMALTLYILMYLGSRLRCL</sequence>
<evidence type="ECO:0000256" key="2">
    <source>
        <dbReference type="ARBA" id="ARBA00023180"/>
    </source>
</evidence>
<dbReference type="EMBL" id="JAODUO010000785">
    <property type="protein sequence ID" value="KAK2174664.1"/>
    <property type="molecule type" value="Genomic_DNA"/>
</dbReference>
<organism evidence="5 6">
    <name type="scientific">Ridgeia piscesae</name>
    <name type="common">Tubeworm</name>
    <dbReference type="NCBI Taxonomy" id="27915"/>
    <lineage>
        <taxon>Eukaryota</taxon>
        <taxon>Metazoa</taxon>
        <taxon>Spiralia</taxon>
        <taxon>Lophotrochozoa</taxon>
        <taxon>Annelida</taxon>
        <taxon>Polychaeta</taxon>
        <taxon>Sedentaria</taxon>
        <taxon>Canalipalpata</taxon>
        <taxon>Sabellida</taxon>
        <taxon>Siboglinidae</taxon>
        <taxon>Ridgeia</taxon>
    </lineage>
</organism>
<keyword evidence="1 4" id="KW-0732">Signal</keyword>
<proteinExistence type="predicted"/>
<evidence type="ECO:0000256" key="3">
    <source>
        <dbReference type="SAM" id="Phobius"/>
    </source>
</evidence>
<protein>
    <recommendedName>
        <fullName evidence="7">Protein quiver</fullName>
    </recommendedName>
</protein>
<dbReference type="GO" id="GO:0030431">
    <property type="term" value="P:sleep"/>
    <property type="evidence" value="ECO:0007669"/>
    <property type="project" value="InterPro"/>
</dbReference>
<dbReference type="InterPro" id="IPR050975">
    <property type="entry name" value="Sleep_regulator"/>
</dbReference>
<dbReference type="PANTHER" id="PTHR33562">
    <property type="entry name" value="ATILLA, ISOFORM B-RELATED-RELATED"/>
    <property type="match status" value="1"/>
</dbReference>
<keyword evidence="6" id="KW-1185">Reference proteome</keyword>
<reference evidence="5" key="1">
    <citation type="journal article" date="2023" name="Mol. Biol. Evol.">
        <title>Third-Generation Sequencing Reveals the Adaptive Role of the Epigenome in Three Deep-Sea Polychaetes.</title>
        <authorList>
            <person name="Perez M."/>
            <person name="Aroh O."/>
            <person name="Sun Y."/>
            <person name="Lan Y."/>
            <person name="Juniper S.K."/>
            <person name="Young C.R."/>
            <person name="Angers B."/>
            <person name="Qian P.Y."/>
        </authorList>
    </citation>
    <scope>NUCLEOTIDE SEQUENCE</scope>
    <source>
        <strain evidence="5">R07B-5</strain>
    </source>
</reference>
<keyword evidence="2" id="KW-0325">Glycoprotein</keyword>
<evidence type="ECO:0000256" key="1">
    <source>
        <dbReference type="ARBA" id="ARBA00022729"/>
    </source>
</evidence>
<name>A0AAD9KN80_RIDPI</name>
<feature type="chain" id="PRO_5042235036" description="Protein quiver" evidence="4">
    <location>
        <begin position="24"/>
        <end position="156"/>
    </location>
</feature>
<evidence type="ECO:0000256" key="4">
    <source>
        <dbReference type="SAM" id="SignalP"/>
    </source>
</evidence>
<dbReference type="AlphaFoldDB" id="A0AAD9KN80"/>
<keyword evidence="3" id="KW-0812">Transmembrane</keyword>
<keyword evidence="3" id="KW-1133">Transmembrane helix</keyword>
<evidence type="ECO:0000313" key="5">
    <source>
        <dbReference type="EMBL" id="KAK2174664.1"/>
    </source>
</evidence>
<keyword evidence="3" id="KW-0472">Membrane</keyword>
<evidence type="ECO:0008006" key="7">
    <source>
        <dbReference type="Google" id="ProtNLM"/>
    </source>
</evidence>
<evidence type="ECO:0000313" key="6">
    <source>
        <dbReference type="Proteomes" id="UP001209878"/>
    </source>
</evidence>
<accession>A0AAD9KN80</accession>
<dbReference type="Pfam" id="PF17064">
    <property type="entry name" value="QVR"/>
    <property type="match status" value="1"/>
</dbReference>
<feature type="transmembrane region" description="Helical" evidence="3">
    <location>
        <begin position="128"/>
        <end position="149"/>
    </location>
</feature>
<dbReference type="InterPro" id="IPR045860">
    <property type="entry name" value="Snake_toxin-like_sf"/>
</dbReference>
<dbReference type="PANTHER" id="PTHR33562:SF2">
    <property type="entry name" value="PROTEIN QUIVER"/>
    <property type="match status" value="1"/>
</dbReference>
<dbReference type="SUPFAM" id="SSF57302">
    <property type="entry name" value="Snake toxin-like"/>
    <property type="match status" value="1"/>
</dbReference>
<gene>
    <name evidence="5" type="ORF">NP493_786g01017</name>
</gene>
<feature type="signal peptide" evidence="4">
    <location>
        <begin position="1"/>
        <end position="23"/>
    </location>
</feature>
<dbReference type="InterPro" id="IPR031424">
    <property type="entry name" value="QVR-like"/>
</dbReference>
<comment type="caution">
    <text evidence="5">The sequence shown here is derived from an EMBL/GenBank/DDBJ whole genome shotgun (WGS) entry which is preliminary data.</text>
</comment>
<dbReference type="Proteomes" id="UP001209878">
    <property type="component" value="Unassembled WGS sequence"/>
</dbReference>